<dbReference type="EMBL" id="FN653020">
    <property type="protein sequence ID" value="CBY23320.1"/>
    <property type="molecule type" value="Genomic_DNA"/>
</dbReference>
<proteinExistence type="predicted"/>
<dbReference type="Proteomes" id="UP000001307">
    <property type="component" value="Unassembled WGS sequence"/>
</dbReference>
<dbReference type="InParanoid" id="E4X0M1"/>
<organism evidence="2">
    <name type="scientific">Oikopleura dioica</name>
    <name type="common">Tunicate</name>
    <dbReference type="NCBI Taxonomy" id="34765"/>
    <lineage>
        <taxon>Eukaryota</taxon>
        <taxon>Metazoa</taxon>
        <taxon>Chordata</taxon>
        <taxon>Tunicata</taxon>
        <taxon>Appendicularia</taxon>
        <taxon>Copelata</taxon>
        <taxon>Oikopleuridae</taxon>
        <taxon>Oikopleura</taxon>
    </lineage>
</organism>
<protein>
    <submittedName>
        <fullName evidence="2">Uncharacterized protein</fullName>
    </submittedName>
</protein>
<evidence type="ECO:0000313" key="3">
    <source>
        <dbReference type="Proteomes" id="UP000001307"/>
    </source>
</evidence>
<accession>E4X0M1</accession>
<dbReference type="OrthoDB" id="5984625at2759"/>
<name>E4X0M1_OIKDI</name>
<sequence length="47" mass="5648">MYTTSHTREFQPAQGRRNAPLRPSTTEFAAQRPFKEKRQNKTFFEIF</sequence>
<feature type="region of interest" description="Disordered" evidence="1">
    <location>
        <begin position="1"/>
        <end position="27"/>
    </location>
</feature>
<gene>
    <name evidence="2" type="ORF">GSOID_T00015258001</name>
</gene>
<evidence type="ECO:0000256" key="1">
    <source>
        <dbReference type="SAM" id="MobiDB-lite"/>
    </source>
</evidence>
<keyword evidence="3" id="KW-1185">Reference proteome</keyword>
<evidence type="ECO:0000313" key="2">
    <source>
        <dbReference type="EMBL" id="CBY23320.1"/>
    </source>
</evidence>
<reference evidence="2" key="1">
    <citation type="journal article" date="2010" name="Science">
        <title>Plasticity of animal genome architecture unmasked by rapid evolution of a pelagic tunicate.</title>
        <authorList>
            <person name="Denoeud F."/>
            <person name="Henriet S."/>
            <person name="Mungpakdee S."/>
            <person name="Aury J.M."/>
            <person name="Da Silva C."/>
            <person name="Brinkmann H."/>
            <person name="Mikhaleva J."/>
            <person name="Olsen L.C."/>
            <person name="Jubin C."/>
            <person name="Canestro C."/>
            <person name="Bouquet J.M."/>
            <person name="Danks G."/>
            <person name="Poulain J."/>
            <person name="Campsteijn C."/>
            <person name="Adamski M."/>
            <person name="Cross I."/>
            <person name="Yadetie F."/>
            <person name="Muffato M."/>
            <person name="Louis A."/>
            <person name="Butcher S."/>
            <person name="Tsagkogeorga G."/>
            <person name="Konrad A."/>
            <person name="Singh S."/>
            <person name="Jensen M.F."/>
            <person name="Cong E.H."/>
            <person name="Eikeseth-Otteraa H."/>
            <person name="Noel B."/>
            <person name="Anthouard V."/>
            <person name="Porcel B.M."/>
            <person name="Kachouri-Lafond R."/>
            <person name="Nishino A."/>
            <person name="Ugolini M."/>
            <person name="Chourrout P."/>
            <person name="Nishida H."/>
            <person name="Aasland R."/>
            <person name="Huzurbazar S."/>
            <person name="Westhof E."/>
            <person name="Delsuc F."/>
            <person name="Lehrach H."/>
            <person name="Reinhardt R."/>
            <person name="Weissenbach J."/>
            <person name="Roy S.W."/>
            <person name="Artiguenave F."/>
            <person name="Postlethwait J.H."/>
            <person name="Manak J.R."/>
            <person name="Thompson E.M."/>
            <person name="Jaillon O."/>
            <person name="Du Pasquier L."/>
            <person name="Boudinot P."/>
            <person name="Liberles D.A."/>
            <person name="Volff J.N."/>
            <person name="Philippe H."/>
            <person name="Lenhard B."/>
            <person name="Roest Crollius H."/>
            <person name="Wincker P."/>
            <person name="Chourrout D."/>
        </authorList>
    </citation>
    <scope>NUCLEOTIDE SEQUENCE [LARGE SCALE GENOMIC DNA]</scope>
</reference>
<dbReference type="AlphaFoldDB" id="E4X0M1"/>